<gene>
    <name evidence="11" type="ORF">EX30DRAFT_332721</name>
</gene>
<feature type="transmembrane region" description="Helical" evidence="10">
    <location>
        <begin position="38"/>
        <end position="58"/>
    </location>
</feature>
<feature type="transmembrane region" description="Helical" evidence="10">
    <location>
        <begin position="426"/>
        <end position="444"/>
    </location>
</feature>
<feature type="transmembrane region" description="Helical" evidence="10">
    <location>
        <begin position="359"/>
        <end position="376"/>
    </location>
</feature>
<evidence type="ECO:0000256" key="7">
    <source>
        <dbReference type="ARBA" id="ARBA00022824"/>
    </source>
</evidence>
<dbReference type="PANTHER" id="PTHR12413">
    <property type="entry name" value="DOLICHYL GLYCOSYLTRANSFERASE"/>
    <property type="match status" value="1"/>
</dbReference>
<reference evidence="11 12" key="1">
    <citation type="submission" date="2019-04" db="EMBL/GenBank/DDBJ databases">
        <title>Comparative genomics and transcriptomics to analyze fruiting body development in filamentous ascomycetes.</title>
        <authorList>
            <consortium name="DOE Joint Genome Institute"/>
            <person name="Lutkenhaus R."/>
            <person name="Traeger S."/>
            <person name="Breuer J."/>
            <person name="Kuo A."/>
            <person name="Lipzen A."/>
            <person name="Pangilinan J."/>
            <person name="Dilworth D."/>
            <person name="Sandor L."/>
            <person name="Poggeler S."/>
            <person name="Barry K."/>
            <person name="Grigoriev I.V."/>
            <person name="Nowrousian M."/>
        </authorList>
    </citation>
    <scope>NUCLEOTIDE SEQUENCE [LARGE SCALE GENOMIC DNA]</scope>
    <source>
        <strain evidence="11 12">CBS 389.68</strain>
    </source>
</reference>
<feature type="transmembrane region" description="Helical" evidence="10">
    <location>
        <begin position="239"/>
        <end position="259"/>
    </location>
</feature>
<evidence type="ECO:0000313" key="11">
    <source>
        <dbReference type="EMBL" id="TGZ80103.1"/>
    </source>
</evidence>
<protein>
    <recommendedName>
        <fullName evidence="10">Alpha-1,3-glucosyltransferase</fullName>
        <ecNumber evidence="10">2.4.1.-</ecNumber>
    </recommendedName>
</protein>
<dbReference type="GO" id="GO:0042281">
    <property type="term" value="F:dolichyl pyrophosphate Man9GlcNAc2 alpha-1,3-glucosyltransferase activity"/>
    <property type="evidence" value="ECO:0007669"/>
    <property type="project" value="TreeGrafter"/>
</dbReference>
<evidence type="ECO:0000256" key="9">
    <source>
        <dbReference type="ARBA" id="ARBA00023136"/>
    </source>
</evidence>
<keyword evidence="4 10" id="KW-0328">Glycosyltransferase</keyword>
<dbReference type="UniPathway" id="UPA00378"/>
<comment type="similarity">
    <text evidence="3 10">Belongs to the ALG6/ALG8 glucosyltransferase family.</text>
</comment>
<evidence type="ECO:0000256" key="5">
    <source>
        <dbReference type="ARBA" id="ARBA00022679"/>
    </source>
</evidence>
<comment type="subcellular location">
    <subcellularLocation>
        <location evidence="1 10">Endoplasmic reticulum membrane</location>
        <topology evidence="1 10">Multi-pass membrane protein</topology>
    </subcellularLocation>
</comment>
<proteinExistence type="inferred from homology"/>
<dbReference type="STRING" id="341454.A0A4S2MUB9"/>
<evidence type="ECO:0000256" key="10">
    <source>
        <dbReference type="RuleBase" id="RU363110"/>
    </source>
</evidence>
<evidence type="ECO:0000313" key="12">
    <source>
        <dbReference type="Proteomes" id="UP000298138"/>
    </source>
</evidence>
<comment type="pathway">
    <text evidence="2 10">Protein modification; protein glycosylation.</text>
</comment>
<evidence type="ECO:0000256" key="2">
    <source>
        <dbReference type="ARBA" id="ARBA00004922"/>
    </source>
</evidence>
<dbReference type="Proteomes" id="UP000298138">
    <property type="component" value="Unassembled WGS sequence"/>
</dbReference>
<feature type="transmembrane region" description="Helical" evidence="10">
    <location>
        <begin position="265"/>
        <end position="284"/>
    </location>
</feature>
<evidence type="ECO:0000256" key="4">
    <source>
        <dbReference type="ARBA" id="ARBA00022676"/>
    </source>
</evidence>
<feature type="transmembrane region" description="Helical" evidence="10">
    <location>
        <begin position="143"/>
        <end position="168"/>
    </location>
</feature>
<dbReference type="GO" id="GO:0005789">
    <property type="term" value="C:endoplasmic reticulum membrane"/>
    <property type="evidence" value="ECO:0007669"/>
    <property type="project" value="UniProtKB-SubCell"/>
</dbReference>
<feature type="transmembrane region" description="Helical" evidence="10">
    <location>
        <begin position="383"/>
        <end position="400"/>
    </location>
</feature>
<feature type="transmembrane region" description="Helical" evidence="10">
    <location>
        <begin position="483"/>
        <end position="502"/>
    </location>
</feature>
<dbReference type="Pfam" id="PF03155">
    <property type="entry name" value="Alg6_Alg8"/>
    <property type="match status" value="1"/>
</dbReference>
<keyword evidence="5 10" id="KW-0808">Transferase</keyword>
<evidence type="ECO:0000256" key="1">
    <source>
        <dbReference type="ARBA" id="ARBA00004477"/>
    </source>
</evidence>
<feature type="transmembrane region" description="Helical" evidence="10">
    <location>
        <begin position="456"/>
        <end position="477"/>
    </location>
</feature>
<evidence type="ECO:0000256" key="3">
    <source>
        <dbReference type="ARBA" id="ARBA00008715"/>
    </source>
</evidence>
<keyword evidence="7 10" id="KW-0256">Endoplasmic reticulum</keyword>
<keyword evidence="9 10" id="KW-0472">Membrane</keyword>
<accession>A0A4S2MUB9</accession>
<keyword evidence="12" id="KW-1185">Reference proteome</keyword>
<dbReference type="InParanoid" id="A0A4S2MUB9"/>
<dbReference type="InterPro" id="IPR004856">
    <property type="entry name" value="Glyco_trans_ALG6/ALG8"/>
</dbReference>
<sequence>MPNNTHPPTRKSKRSLSYSLPPLGFPLASFLHPVRTSAYQWLVLPVLALTTFLLRWVVGLGPYSGMASPPMHGDFEAQRHWMEITTELPMSEWYWHDLEWWGLDYPPLTAYHSWLIGKIGRVVDPSWFALYKSRGLDNPDLKVFMRASVILSEYLVYIPAVIMFVRIYGKQSSMTTYDKAVALGTLLLQPGLIIIDHGHFQYNSIMFGFAMLAVDCFLTDHILWGSFFFVQALCFKQMALYYAPIVFAYLLGLCVFPHLNIFRLAQLGVVVIATFGVILAPLVLSGGVPQLLQCIHRVFPFARGLWEDKVANFWCATNVLIKFRELFSQATLQEASLIATLASILPPCTLIFLNPSKKALPSAISACAWGFFLFSFQVHEKSVLLPLIPATMILAGGLNAEDVTWVTWMNNIGMFSMWPLLRRDGLALQYAVMTALYAWLMGTFRRLPEHWFGKLIHVSTYSAAILLHAAEIFLGPVSRYPDLWVVGNVLVCFGAYVVAWGWTLRKVWMETGHGLSWPKPKRE</sequence>
<dbReference type="AlphaFoldDB" id="A0A4S2MUB9"/>
<dbReference type="FunCoup" id="A0A4S2MUB9">
    <property type="interactions" value="952"/>
</dbReference>
<dbReference type="OrthoDB" id="5589195at2759"/>
<name>A0A4S2MUB9_9PEZI</name>
<evidence type="ECO:0000256" key="6">
    <source>
        <dbReference type="ARBA" id="ARBA00022692"/>
    </source>
</evidence>
<dbReference type="PANTHER" id="PTHR12413:SF1">
    <property type="entry name" value="DOLICHYL PYROPHOSPHATE MAN9GLCNAC2 ALPHA-1,3-GLUCOSYLTRANSFERASE"/>
    <property type="match status" value="1"/>
</dbReference>
<dbReference type="EMBL" id="ML220127">
    <property type="protein sequence ID" value="TGZ80103.1"/>
    <property type="molecule type" value="Genomic_DNA"/>
</dbReference>
<keyword evidence="8 10" id="KW-1133">Transmembrane helix</keyword>
<keyword evidence="6 10" id="KW-0812">Transmembrane</keyword>
<evidence type="ECO:0000256" key="8">
    <source>
        <dbReference type="ARBA" id="ARBA00022989"/>
    </source>
</evidence>
<feature type="transmembrane region" description="Helical" evidence="10">
    <location>
        <begin position="205"/>
        <end position="227"/>
    </location>
</feature>
<organism evidence="11 12">
    <name type="scientific">Ascodesmis nigricans</name>
    <dbReference type="NCBI Taxonomy" id="341454"/>
    <lineage>
        <taxon>Eukaryota</taxon>
        <taxon>Fungi</taxon>
        <taxon>Dikarya</taxon>
        <taxon>Ascomycota</taxon>
        <taxon>Pezizomycotina</taxon>
        <taxon>Pezizomycetes</taxon>
        <taxon>Pezizales</taxon>
        <taxon>Ascodesmidaceae</taxon>
        <taxon>Ascodesmis</taxon>
    </lineage>
</organism>
<dbReference type="EC" id="2.4.1.-" evidence="10"/>